<comment type="caution">
    <text evidence="1">The sequence shown here is derived from an EMBL/GenBank/DDBJ whole genome shotgun (WGS) entry which is preliminary data.</text>
</comment>
<dbReference type="AlphaFoldDB" id="A0AAW0N6E0"/>
<dbReference type="Proteomes" id="UP001460270">
    <property type="component" value="Unassembled WGS sequence"/>
</dbReference>
<reference evidence="2" key="1">
    <citation type="submission" date="2024-04" db="EMBL/GenBank/DDBJ databases">
        <title>Salinicola lusitanus LLJ914,a marine bacterium isolated from the Okinawa Trough.</title>
        <authorList>
            <person name="Li J."/>
        </authorList>
    </citation>
    <scope>NUCLEOTIDE SEQUENCE [LARGE SCALE GENOMIC DNA]</scope>
</reference>
<evidence type="ECO:0000313" key="2">
    <source>
        <dbReference type="Proteomes" id="UP001460270"/>
    </source>
</evidence>
<keyword evidence="2" id="KW-1185">Reference proteome</keyword>
<sequence length="128" mass="14526">MQRLPVGRVPAVRHNPLFVWCDPDLSAAIINPVRFMEGALRDDWIRDKLECDPGTVKVQTEAPQDTNYKEHTQKEKSVCKEDSLEESLQKFLLLLDQSQGKSEQKQGGIFQLDDDPSFSTPLCHSIMA</sequence>
<proteinExistence type="predicted"/>
<protein>
    <submittedName>
        <fullName evidence="1">Uncharacterized protein</fullName>
    </submittedName>
</protein>
<organism evidence="1 2">
    <name type="scientific">Mugilogobius chulae</name>
    <name type="common">yellowstripe goby</name>
    <dbReference type="NCBI Taxonomy" id="88201"/>
    <lineage>
        <taxon>Eukaryota</taxon>
        <taxon>Metazoa</taxon>
        <taxon>Chordata</taxon>
        <taxon>Craniata</taxon>
        <taxon>Vertebrata</taxon>
        <taxon>Euteleostomi</taxon>
        <taxon>Actinopterygii</taxon>
        <taxon>Neopterygii</taxon>
        <taxon>Teleostei</taxon>
        <taxon>Neoteleostei</taxon>
        <taxon>Acanthomorphata</taxon>
        <taxon>Gobiaria</taxon>
        <taxon>Gobiiformes</taxon>
        <taxon>Gobioidei</taxon>
        <taxon>Gobiidae</taxon>
        <taxon>Gobionellinae</taxon>
        <taxon>Mugilogobius</taxon>
    </lineage>
</organism>
<evidence type="ECO:0000313" key="1">
    <source>
        <dbReference type="EMBL" id="KAK7891121.1"/>
    </source>
</evidence>
<gene>
    <name evidence="1" type="ORF">WMY93_023084</name>
</gene>
<name>A0AAW0N6E0_9GOBI</name>
<dbReference type="EMBL" id="JBBPFD010000017">
    <property type="protein sequence ID" value="KAK7891121.1"/>
    <property type="molecule type" value="Genomic_DNA"/>
</dbReference>
<accession>A0AAW0N6E0</accession>